<protein>
    <submittedName>
        <fullName evidence="1">Uncharacterized protein</fullName>
    </submittedName>
</protein>
<reference evidence="2" key="1">
    <citation type="journal article" date="2017" name="Genome Biol.">
        <title>Comparative genomics reveals high biological diversity and specific adaptations in the industrially and medically important fungal genus Aspergillus.</title>
        <authorList>
            <person name="de Vries R.P."/>
            <person name="Riley R."/>
            <person name="Wiebenga A."/>
            <person name="Aguilar-Osorio G."/>
            <person name="Amillis S."/>
            <person name="Uchima C.A."/>
            <person name="Anderluh G."/>
            <person name="Asadollahi M."/>
            <person name="Askin M."/>
            <person name="Barry K."/>
            <person name="Battaglia E."/>
            <person name="Bayram O."/>
            <person name="Benocci T."/>
            <person name="Braus-Stromeyer S.A."/>
            <person name="Caldana C."/>
            <person name="Canovas D."/>
            <person name="Cerqueira G.C."/>
            <person name="Chen F."/>
            <person name="Chen W."/>
            <person name="Choi C."/>
            <person name="Clum A."/>
            <person name="Dos Santos R.A."/>
            <person name="Damasio A.R."/>
            <person name="Diallinas G."/>
            <person name="Emri T."/>
            <person name="Fekete E."/>
            <person name="Flipphi M."/>
            <person name="Freyberg S."/>
            <person name="Gallo A."/>
            <person name="Gournas C."/>
            <person name="Habgood R."/>
            <person name="Hainaut M."/>
            <person name="Harispe M.L."/>
            <person name="Henrissat B."/>
            <person name="Hilden K.S."/>
            <person name="Hope R."/>
            <person name="Hossain A."/>
            <person name="Karabika E."/>
            <person name="Karaffa L."/>
            <person name="Karanyi Z."/>
            <person name="Krasevec N."/>
            <person name="Kuo A."/>
            <person name="Kusch H."/>
            <person name="LaButti K."/>
            <person name="Lagendijk E.L."/>
            <person name="Lapidus A."/>
            <person name="Levasseur A."/>
            <person name="Lindquist E."/>
            <person name="Lipzen A."/>
            <person name="Logrieco A.F."/>
            <person name="MacCabe A."/>
            <person name="Maekelae M.R."/>
            <person name="Malavazi I."/>
            <person name="Melin P."/>
            <person name="Meyer V."/>
            <person name="Mielnichuk N."/>
            <person name="Miskei M."/>
            <person name="Molnar A.P."/>
            <person name="Mule G."/>
            <person name="Ngan C.Y."/>
            <person name="Orejas M."/>
            <person name="Orosz E."/>
            <person name="Ouedraogo J.P."/>
            <person name="Overkamp K.M."/>
            <person name="Park H.-S."/>
            <person name="Perrone G."/>
            <person name="Piumi F."/>
            <person name="Punt P.J."/>
            <person name="Ram A.F."/>
            <person name="Ramon A."/>
            <person name="Rauscher S."/>
            <person name="Record E."/>
            <person name="Riano-Pachon D.M."/>
            <person name="Robert V."/>
            <person name="Roehrig J."/>
            <person name="Ruller R."/>
            <person name="Salamov A."/>
            <person name="Salih N.S."/>
            <person name="Samson R.A."/>
            <person name="Sandor E."/>
            <person name="Sanguinetti M."/>
            <person name="Schuetze T."/>
            <person name="Sepcic K."/>
            <person name="Shelest E."/>
            <person name="Sherlock G."/>
            <person name="Sophianopoulou V."/>
            <person name="Squina F.M."/>
            <person name="Sun H."/>
            <person name="Susca A."/>
            <person name="Todd R.B."/>
            <person name="Tsang A."/>
            <person name="Unkles S.E."/>
            <person name="van de Wiele N."/>
            <person name="van Rossen-Uffink D."/>
            <person name="Oliveira J.V."/>
            <person name="Vesth T.C."/>
            <person name="Visser J."/>
            <person name="Yu J.-H."/>
            <person name="Zhou M."/>
            <person name="Andersen M.R."/>
            <person name="Archer D.B."/>
            <person name="Baker S.E."/>
            <person name="Benoit I."/>
            <person name="Brakhage A.A."/>
            <person name="Braus G.H."/>
            <person name="Fischer R."/>
            <person name="Frisvad J.C."/>
            <person name="Goldman G.H."/>
            <person name="Houbraken J."/>
            <person name="Oakley B."/>
            <person name="Pocsi I."/>
            <person name="Scazzocchio C."/>
            <person name="Seiboth B."/>
            <person name="vanKuyk P.A."/>
            <person name="Wortman J."/>
            <person name="Dyer P.S."/>
            <person name="Grigoriev I.V."/>
        </authorList>
    </citation>
    <scope>NUCLEOTIDE SEQUENCE [LARGE SCALE GENOMIC DNA]</scope>
    <source>
        <strain evidence="2">CBS 101740 / IMI 381727 / IBT 21946</strain>
    </source>
</reference>
<dbReference type="AlphaFoldDB" id="A0A1L9UR05"/>
<dbReference type="EMBL" id="KV878681">
    <property type="protein sequence ID" value="OJJ74168.1"/>
    <property type="molecule type" value="Genomic_DNA"/>
</dbReference>
<dbReference type="VEuPathDB" id="FungiDB:ASPBRDRAFT_438846"/>
<dbReference type="Proteomes" id="UP000184499">
    <property type="component" value="Unassembled WGS sequence"/>
</dbReference>
<organism evidence="1 2">
    <name type="scientific">Aspergillus brasiliensis (strain CBS 101740 / IMI 381727 / IBT 21946)</name>
    <dbReference type="NCBI Taxonomy" id="767769"/>
    <lineage>
        <taxon>Eukaryota</taxon>
        <taxon>Fungi</taxon>
        <taxon>Dikarya</taxon>
        <taxon>Ascomycota</taxon>
        <taxon>Pezizomycotina</taxon>
        <taxon>Eurotiomycetes</taxon>
        <taxon>Eurotiomycetidae</taxon>
        <taxon>Eurotiales</taxon>
        <taxon>Aspergillaceae</taxon>
        <taxon>Aspergillus</taxon>
        <taxon>Aspergillus subgen. Circumdati</taxon>
    </lineage>
</organism>
<accession>A0A1L9UR05</accession>
<evidence type="ECO:0000313" key="2">
    <source>
        <dbReference type="Proteomes" id="UP000184499"/>
    </source>
</evidence>
<sequence length="98" mass="10717">MLRYQVGLTSYYPCIADHRNTAYLAIITRPGGHVVLSSLSSSPAARGAPSTLGSRVDRATNLSQYCMQKLAYMDASLSSKFHYKPDFVGLNFSDALHS</sequence>
<name>A0A1L9UR05_ASPBC</name>
<dbReference type="GeneID" id="93577565"/>
<proteinExistence type="predicted"/>
<keyword evidence="2" id="KW-1185">Reference proteome</keyword>
<gene>
    <name evidence="1" type="ORF">ASPBRDRAFT_438846</name>
</gene>
<evidence type="ECO:0000313" key="1">
    <source>
        <dbReference type="EMBL" id="OJJ74168.1"/>
    </source>
</evidence>
<dbReference type="RefSeq" id="XP_067481416.1">
    <property type="nucleotide sequence ID" value="XM_067625077.1"/>
</dbReference>